<feature type="domain" description="Chitin-binding type-2" evidence="8">
    <location>
        <begin position="1165"/>
        <end position="1222"/>
    </location>
</feature>
<evidence type="ECO:0000256" key="7">
    <source>
        <dbReference type="SAM" id="SignalP"/>
    </source>
</evidence>
<sequence length="1403" mass="152417">MKDTVLVLLCAVALAHSYDGSTQPCNCDPSEAKQICESHYGLEDVLVAHENCDKFYKCANGKPVVYQCPDNLLYDPVAERCEWPYKVNCGDRPISNGNDCNGTDISSTQASVSSTTSTPKDVVCNCRPEEAPGICAGADSDGFWLPMRTEQSGGKPVALTEIFCLIPKKMLTAVTEPDEAPSICGAEGSDGVLIAHENCNQFYKCDHGKPVALYCNGNLLYNPYTEQCDWPENVDCGDRFYKCDHGKPVALYCNGNLLYNPYTEQCDWPENVDCSGTCNCRPDEAPSICGAEGSDGVLIAHENCNQFYKCDHGKPVALYCNGNLLYNPYTEQCDWPENVDCGDRVIPSPGPTPAPGPSPTQTASPSTPGGGNCNPSEAPTICAADNSEGVLVAHENCNQYYICSGGKPVALSCPGNLLFNPSKDQCDWPENVDCGSGTCNCRPDEAPSICGAEGSDGVLIAHENCNQFYKCDHGKPVALYCNGNLLYNPYTEQCDWPENVDCGGNCNPSEAPTICAADNSEGVLVAHENCNQYYICSGGKPVALNCPGNLLFNPSKDQCDWPENVDCGSGTCNCRPDEAPSICAADGSDGVLVAHENCNQFYKCDHGKPVALYCFGNLLYNPYTEQCDWPENVDCGDRLHMKTAISSTNAIMGNPLLYTASETCYTILTLNNATGPRTLTAETEPDEAPSICAADGSDGVLVAHENCNQFYKCDHGKPVALYCFGNLLYNPYTEQCDWPENVDCGDRAPSICAADGSDGVLVAHENCNQFYKCDHGKPVALYCFGNLLYNPYTEQCDWPENVRLRRQSSGTCNCRPDEAPSICAADGSDGVLVAHENCNQFYKCDHGKPVALYCFGNLLYNPYTEQCDWPENVRLRRQSSGTCNCRPDEAPSICAADGSDGVLVAHENCNQFYKCDHGKPVALYCFGNLLYNPYTEQCDWPENVDCGDRTRRGTFYLCSGWIRWPPTTTSPTSPAPTTTSPTSPAPTTTSPTSPAPTTTSSTSPAPTTPSPTSPAPSTPSPTSLTPDPDSSESSDIDDLPKPDDDVSSPEDCTDRPNDNTCNCDPDQAPSICANANSNGIHIAHENCNQFYKCDNGKPIPFRCPSNLLYNPFIPGCDWPHNVDCGDRIIPDPDDTTEGPQPTVPDDNNDDVGPGPCNHCNPEDAPAICAGENSTGIHIAHQNCNQYYVCEHGRPVTFSCNSLLLYNAYTKQCDWPYNVDCGDRVIPDRDNDSGNDSGDDDNNNNEVHDDPSQAPSICAGSGSDGVLVAHEYCDQYYICDGGFPLPRPCHGGLLFNPQNQQCDWPYNVNCGNRIVPDDCACNPRNAPKLCSWPNSEGKLIAHDNCNQFYVCSNGVPVAQTCPSNLLYNIDLELCDWPHKVSCANRQLSYSSLNKHWQSRQFFRT</sequence>
<feature type="domain" description="Chitin-binding type-2" evidence="8">
    <location>
        <begin position="820"/>
        <end position="877"/>
    </location>
</feature>
<dbReference type="Gene3D" id="2.170.140.10">
    <property type="entry name" value="Chitin binding domain"/>
    <property type="match status" value="16"/>
</dbReference>
<gene>
    <name evidence="9" type="ORF">HW555_009874</name>
</gene>
<feature type="domain" description="Chitin-binding type-2" evidence="8">
    <location>
        <begin position="239"/>
        <end position="276"/>
    </location>
</feature>
<evidence type="ECO:0000256" key="4">
    <source>
        <dbReference type="ARBA" id="ARBA00023157"/>
    </source>
</evidence>
<feature type="chain" id="PRO_5032640925" description="Chitin-binding type-2 domain-containing protein" evidence="7">
    <location>
        <begin position="18"/>
        <end position="1403"/>
    </location>
</feature>
<dbReference type="GO" id="GO:0008061">
    <property type="term" value="F:chitin binding"/>
    <property type="evidence" value="ECO:0007669"/>
    <property type="project" value="UniProtKB-KW"/>
</dbReference>
<protein>
    <recommendedName>
        <fullName evidence="8">Chitin-binding type-2 domain-containing protein</fullName>
    </recommendedName>
</protein>
<dbReference type="SMART" id="SM00494">
    <property type="entry name" value="ChtBD2"/>
    <property type="match status" value="16"/>
</dbReference>
<dbReference type="PANTHER" id="PTHR23301:SF0">
    <property type="entry name" value="CHITIN-BINDING TYPE-2 DOMAIN-CONTAINING PROTEIN-RELATED"/>
    <property type="match status" value="1"/>
</dbReference>
<evidence type="ECO:0000256" key="2">
    <source>
        <dbReference type="ARBA" id="ARBA00022729"/>
    </source>
</evidence>
<evidence type="ECO:0000313" key="9">
    <source>
        <dbReference type="EMBL" id="KAF9411309.1"/>
    </source>
</evidence>
<feature type="domain" description="Chitin-binding type-2" evidence="8">
    <location>
        <begin position="1254"/>
        <end position="1311"/>
    </location>
</feature>
<feature type="compositionally biased region" description="Pro residues" evidence="6">
    <location>
        <begin position="348"/>
        <end position="358"/>
    </location>
</feature>
<feature type="domain" description="Chitin-binding type-2" evidence="8">
    <location>
        <begin position="512"/>
        <end position="569"/>
    </location>
</feature>
<evidence type="ECO:0000256" key="3">
    <source>
        <dbReference type="ARBA" id="ARBA00022737"/>
    </source>
</evidence>
<feature type="domain" description="Chitin-binding type-2" evidence="8">
    <location>
        <begin position="181"/>
        <end position="238"/>
    </location>
</feature>
<dbReference type="SUPFAM" id="SSF57625">
    <property type="entry name" value="Invertebrate chitin-binding proteins"/>
    <property type="match status" value="16"/>
</dbReference>
<evidence type="ECO:0000256" key="6">
    <source>
        <dbReference type="SAM" id="MobiDB-lite"/>
    </source>
</evidence>
<feature type="domain" description="Chitin-binding type-2" evidence="8">
    <location>
        <begin position="580"/>
        <end position="637"/>
    </location>
</feature>
<dbReference type="InterPro" id="IPR002557">
    <property type="entry name" value="Chitin-bd_dom"/>
</dbReference>
<evidence type="ECO:0000256" key="1">
    <source>
        <dbReference type="ARBA" id="ARBA00022669"/>
    </source>
</evidence>
<feature type="domain" description="Chitin-binding type-2" evidence="8">
    <location>
        <begin position="447"/>
        <end position="504"/>
    </location>
</feature>
<feature type="domain" description="Chitin-binding type-2" evidence="8">
    <location>
        <begin position="1326"/>
        <end position="1383"/>
    </location>
</feature>
<dbReference type="PROSITE" id="PS50940">
    <property type="entry name" value="CHIT_BIND_II"/>
    <property type="match status" value="16"/>
</dbReference>
<dbReference type="GO" id="GO:0005576">
    <property type="term" value="C:extracellular region"/>
    <property type="evidence" value="ECO:0007669"/>
    <property type="project" value="InterPro"/>
</dbReference>
<feature type="domain" description="Chitin-binding type-2" evidence="8">
    <location>
        <begin position="379"/>
        <end position="436"/>
    </location>
</feature>
<evidence type="ECO:0000256" key="5">
    <source>
        <dbReference type="ARBA" id="ARBA00023180"/>
    </source>
</evidence>
<feature type="region of interest" description="Disordered" evidence="6">
    <location>
        <begin position="1225"/>
        <end position="1253"/>
    </location>
</feature>
<feature type="region of interest" description="Disordered" evidence="6">
    <location>
        <begin position="1127"/>
        <end position="1155"/>
    </location>
</feature>
<proteinExistence type="predicted"/>
<feature type="compositionally biased region" description="Low complexity" evidence="6">
    <location>
        <begin position="967"/>
        <end position="1005"/>
    </location>
</feature>
<feature type="domain" description="Chitin-binding type-2" evidence="8">
    <location>
        <begin position="286"/>
        <end position="343"/>
    </location>
</feature>
<feature type="domain" description="Chitin-binding type-2" evidence="8">
    <location>
        <begin position="1069"/>
        <end position="1126"/>
    </location>
</feature>
<feature type="domain" description="Chitin-binding type-2" evidence="8">
    <location>
        <begin position="749"/>
        <end position="806"/>
    </location>
</feature>
<name>A0A835GA83_SPOEX</name>
<evidence type="ECO:0000313" key="10">
    <source>
        <dbReference type="Proteomes" id="UP000648187"/>
    </source>
</evidence>
<feature type="domain" description="Chitin-binding type-2" evidence="8">
    <location>
        <begin position="689"/>
        <end position="746"/>
    </location>
</feature>
<feature type="signal peptide" evidence="7">
    <location>
        <begin position="1"/>
        <end position="17"/>
    </location>
</feature>
<feature type="domain" description="Chitin-binding type-2" evidence="8">
    <location>
        <begin position="891"/>
        <end position="948"/>
    </location>
</feature>
<dbReference type="Pfam" id="PF01607">
    <property type="entry name" value="CBM_14"/>
    <property type="match status" value="15"/>
</dbReference>
<keyword evidence="5" id="KW-0325">Glycoprotein</keyword>
<dbReference type="InterPro" id="IPR036508">
    <property type="entry name" value="Chitin-bd_dom_sf"/>
</dbReference>
<keyword evidence="2 7" id="KW-0732">Signal</keyword>
<feature type="domain" description="Chitin-binding type-2" evidence="8">
    <location>
        <begin position="33"/>
        <end position="91"/>
    </location>
</feature>
<keyword evidence="4" id="KW-1015">Disulfide bond</keyword>
<dbReference type="InterPro" id="IPR051940">
    <property type="entry name" value="Chitin_bind-dev_reg"/>
</dbReference>
<keyword evidence="3" id="KW-0677">Repeat</keyword>
<feature type="region of interest" description="Disordered" evidence="6">
    <location>
        <begin position="344"/>
        <end position="372"/>
    </location>
</feature>
<evidence type="ECO:0000259" key="8">
    <source>
        <dbReference type="PROSITE" id="PS50940"/>
    </source>
</evidence>
<feature type="region of interest" description="Disordered" evidence="6">
    <location>
        <begin position="967"/>
        <end position="1057"/>
    </location>
</feature>
<dbReference type="Proteomes" id="UP000648187">
    <property type="component" value="Unassembled WGS sequence"/>
</dbReference>
<keyword evidence="1" id="KW-0147">Chitin-binding</keyword>
<keyword evidence="10" id="KW-1185">Reference proteome</keyword>
<dbReference type="EMBL" id="JACKWZ010000229">
    <property type="protein sequence ID" value="KAF9411309.1"/>
    <property type="molecule type" value="Genomic_DNA"/>
</dbReference>
<feature type="compositionally biased region" description="Pro residues" evidence="6">
    <location>
        <begin position="1006"/>
        <end position="1019"/>
    </location>
</feature>
<organism evidence="9 10">
    <name type="scientific">Spodoptera exigua</name>
    <name type="common">Beet armyworm</name>
    <name type="synonym">Noctua fulgens</name>
    <dbReference type="NCBI Taxonomy" id="7107"/>
    <lineage>
        <taxon>Eukaryota</taxon>
        <taxon>Metazoa</taxon>
        <taxon>Ecdysozoa</taxon>
        <taxon>Arthropoda</taxon>
        <taxon>Hexapoda</taxon>
        <taxon>Insecta</taxon>
        <taxon>Pterygota</taxon>
        <taxon>Neoptera</taxon>
        <taxon>Endopterygota</taxon>
        <taxon>Lepidoptera</taxon>
        <taxon>Glossata</taxon>
        <taxon>Ditrysia</taxon>
        <taxon>Noctuoidea</taxon>
        <taxon>Noctuidae</taxon>
        <taxon>Amphipyrinae</taxon>
        <taxon>Spodoptera</taxon>
    </lineage>
</organism>
<accession>A0A835GA83</accession>
<dbReference type="PANTHER" id="PTHR23301">
    <property type="entry name" value="CHITIN BINDING PERITROPHIN-A"/>
    <property type="match status" value="1"/>
</dbReference>
<comment type="caution">
    <text evidence="9">The sequence shown here is derived from an EMBL/GenBank/DDBJ whole genome shotgun (WGS) entry which is preliminary data.</text>
</comment>
<reference evidence="9" key="1">
    <citation type="submission" date="2020-08" db="EMBL/GenBank/DDBJ databases">
        <title>Spodoptera exigua strain:BAW_Kor-Di-RS1 Genome sequencing and assembly.</title>
        <authorList>
            <person name="Kim J."/>
            <person name="Nam H.Y."/>
            <person name="Kwon M."/>
            <person name="Choi J.H."/>
            <person name="Cho S.R."/>
            <person name="Kim G.-H."/>
        </authorList>
    </citation>
    <scope>NUCLEOTIDE SEQUENCE</scope>
    <source>
        <strain evidence="9">BAW_Kor-Di-RS1</strain>
        <tissue evidence="9">Whole-body</tissue>
    </source>
</reference>